<evidence type="ECO:0000313" key="4">
    <source>
        <dbReference type="EMBL" id="CAB0036713.1"/>
    </source>
</evidence>
<dbReference type="GO" id="GO:0005886">
    <property type="term" value="C:plasma membrane"/>
    <property type="evidence" value="ECO:0007669"/>
    <property type="project" value="TreeGrafter"/>
</dbReference>
<accession>A0A6H5IEZ1</accession>
<protein>
    <recommendedName>
        <fullName evidence="3">CUB domain-containing protein</fullName>
    </recommendedName>
</protein>
<dbReference type="FunFam" id="2.60.120.290:FF:000058">
    <property type="entry name" value="CUB domaincontaining protein"/>
    <property type="match status" value="1"/>
</dbReference>
<dbReference type="SMART" id="SM00042">
    <property type="entry name" value="CUB"/>
    <property type="match status" value="2"/>
</dbReference>
<sequence>MSVGREHIAQKEAVIYKRTKLSSTFVCKDRGAAHSVCHSERDLIDCGTRKVKKRMSLITRKIHLPSINCIFKSNFQYLKDLNCLVRARQRVYILTCYALREKTSILTQHCLFLAIIVRYLRASCIYTKSPKSYNSLHLPLKFITEAFHLPKTKRNRHGGTFIRWNGRNLSRRQESASENPEADKSGALYRRGHALLALELALGITSSCDMVFNSDTTKSGVVTSPGYPNPYSARTRCRYDFQGRGKERIQIIFQVFDVYRPPEGTKECESTDSLVAYVQIDGKMEKIDSFCGESAPRPLMSNGPRLLLEFRGLTASRHARGFKATYSFLETTQQEQQYTLTYKTRARSPGRSSFSVRRRTYNEKQHFGITTGKQELSYPCAFVYNSNETMNGTFTSPNYPGYYPRDTECHYFFNGQPKERVHLHFHYFDVEGVLPCDSVSASDYVDFSNYLSRDRKYSRHCGQLTEFDVESDRSFFRVTFKSNDRLDGTGFNASYQFVSEEDNYTVKTPLSSSAAAAIDYSTTPQAGKNRAASSRASFAASCSLINFGSLIATH</sequence>
<organism evidence="4 5">
    <name type="scientific">Trichogramma brassicae</name>
    <dbReference type="NCBI Taxonomy" id="86971"/>
    <lineage>
        <taxon>Eukaryota</taxon>
        <taxon>Metazoa</taxon>
        <taxon>Ecdysozoa</taxon>
        <taxon>Arthropoda</taxon>
        <taxon>Hexapoda</taxon>
        <taxon>Insecta</taxon>
        <taxon>Pterygota</taxon>
        <taxon>Neoptera</taxon>
        <taxon>Endopterygota</taxon>
        <taxon>Hymenoptera</taxon>
        <taxon>Apocrita</taxon>
        <taxon>Proctotrupomorpha</taxon>
        <taxon>Chalcidoidea</taxon>
        <taxon>Trichogrammatidae</taxon>
        <taxon>Trichogramma</taxon>
    </lineage>
</organism>
<dbReference type="PANTHER" id="PTHR47537">
    <property type="entry name" value="CUBILIN"/>
    <property type="match status" value="1"/>
</dbReference>
<dbReference type="PANTHER" id="PTHR47537:SF2">
    <property type="entry name" value="CUBILIN"/>
    <property type="match status" value="1"/>
</dbReference>
<dbReference type="InterPro" id="IPR000859">
    <property type="entry name" value="CUB_dom"/>
</dbReference>
<dbReference type="PROSITE" id="PS01180">
    <property type="entry name" value="CUB"/>
    <property type="match status" value="2"/>
</dbReference>
<dbReference type="CDD" id="cd00041">
    <property type="entry name" value="CUB"/>
    <property type="match status" value="2"/>
</dbReference>
<dbReference type="Proteomes" id="UP000479190">
    <property type="component" value="Unassembled WGS sequence"/>
</dbReference>
<comment type="caution">
    <text evidence="2">Lacks conserved residue(s) required for the propagation of feature annotation.</text>
</comment>
<keyword evidence="5" id="KW-1185">Reference proteome</keyword>
<dbReference type="Gene3D" id="2.60.120.290">
    <property type="entry name" value="Spermadhesin, CUB domain"/>
    <property type="match status" value="2"/>
</dbReference>
<evidence type="ECO:0000256" key="1">
    <source>
        <dbReference type="ARBA" id="ARBA00023157"/>
    </source>
</evidence>
<name>A0A6H5IEZ1_9HYME</name>
<dbReference type="InterPro" id="IPR035914">
    <property type="entry name" value="Sperma_CUB_dom_sf"/>
</dbReference>
<dbReference type="SUPFAM" id="SSF49854">
    <property type="entry name" value="Spermadhesin, CUB domain"/>
    <property type="match status" value="2"/>
</dbReference>
<dbReference type="AlphaFoldDB" id="A0A6H5IEZ1"/>
<keyword evidence="1" id="KW-1015">Disulfide bond</keyword>
<evidence type="ECO:0000313" key="5">
    <source>
        <dbReference type="Proteomes" id="UP000479190"/>
    </source>
</evidence>
<dbReference type="Pfam" id="PF00431">
    <property type="entry name" value="CUB"/>
    <property type="match status" value="2"/>
</dbReference>
<reference evidence="4 5" key="1">
    <citation type="submission" date="2020-02" db="EMBL/GenBank/DDBJ databases">
        <authorList>
            <person name="Ferguson B K."/>
        </authorList>
    </citation>
    <scope>NUCLEOTIDE SEQUENCE [LARGE SCALE GENOMIC DNA]</scope>
</reference>
<feature type="domain" description="CUB" evidence="3">
    <location>
        <begin position="380"/>
        <end position="498"/>
    </location>
</feature>
<dbReference type="InterPro" id="IPR053207">
    <property type="entry name" value="Non-NMDA_GluR_Accessory"/>
</dbReference>
<feature type="domain" description="CUB" evidence="3">
    <location>
        <begin position="208"/>
        <end position="329"/>
    </location>
</feature>
<gene>
    <name evidence="4" type="ORF">TBRA_LOCUS8571</name>
</gene>
<evidence type="ECO:0000256" key="2">
    <source>
        <dbReference type="PROSITE-ProRule" id="PRU00059"/>
    </source>
</evidence>
<dbReference type="EMBL" id="CADCXV010000826">
    <property type="protein sequence ID" value="CAB0036713.1"/>
    <property type="molecule type" value="Genomic_DNA"/>
</dbReference>
<dbReference type="OrthoDB" id="6369184at2759"/>
<evidence type="ECO:0000259" key="3">
    <source>
        <dbReference type="PROSITE" id="PS01180"/>
    </source>
</evidence>
<proteinExistence type="predicted"/>